<feature type="region of interest" description="Disordered" evidence="1">
    <location>
        <begin position="108"/>
        <end position="129"/>
    </location>
</feature>
<dbReference type="Proteomes" id="UP000789375">
    <property type="component" value="Unassembled WGS sequence"/>
</dbReference>
<protein>
    <submittedName>
        <fullName evidence="2">2522_t:CDS:1</fullName>
    </submittedName>
</protein>
<accession>A0A9N9BL17</accession>
<organism evidence="2 3">
    <name type="scientific">Funneliformis mosseae</name>
    <name type="common">Endomycorrhizal fungus</name>
    <name type="synonym">Glomus mosseae</name>
    <dbReference type="NCBI Taxonomy" id="27381"/>
    <lineage>
        <taxon>Eukaryota</taxon>
        <taxon>Fungi</taxon>
        <taxon>Fungi incertae sedis</taxon>
        <taxon>Mucoromycota</taxon>
        <taxon>Glomeromycotina</taxon>
        <taxon>Glomeromycetes</taxon>
        <taxon>Glomerales</taxon>
        <taxon>Glomeraceae</taxon>
        <taxon>Funneliformis</taxon>
    </lineage>
</organism>
<evidence type="ECO:0000313" key="2">
    <source>
        <dbReference type="EMBL" id="CAG8570062.1"/>
    </source>
</evidence>
<proteinExistence type="predicted"/>
<comment type="caution">
    <text evidence="2">The sequence shown here is derived from an EMBL/GenBank/DDBJ whole genome shotgun (WGS) entry which is preliminary data.</text>
</comment>
<sequence>MQSALDASHKENESIQNDLDCSYEENERMQKSMNQMIPLANKLNAQKALLDEGAEAKDSDTTQSLKIRVKELKNELEQVTQDSSFKDGLIFCLRSRVSNLEDELNQIASHQASHNSKKGSAEIDSDLSSNDYKHDEVVEKEVIVIL</sequence>
<gene>
    <name evidence="2" type="ORF">FMOSSE_LOCUS7407</name>
</gene>
<evidence type="ECO:0000256" key="1">
    <source>
        <dbReference type="SAM" id="MobiDB-lite"/>
    </source>
</evidence>
<keyword evidence="3" id="KW-1185">Reference proteome</keyword>
<evidence type="ECO:0000313" key="3">
    <source>
        <dbReference type="Proteomes" id="UP000789375"/>
    </source>
</evidence>
<reference evidence="2" key="1">
    <citation type="submission" date="2021-06" db="EMBL/GenBank/DDBJ databases">
        <authorList>
            <person name="Kallberg Y."/>
            <person name="Tangrot J."/>
            <person name="Rosling A."/>
        </authorList>
    </citation>
    <scope>NUCLEOTIDE SEQUENCE</scope>
    <source>
        <strain evidence="2">87-6 pot B 2015</strain>
    </source>
</reference>
<dbReference type="EMBL" id="CAJVPP010001720">
    <property type="protein sequence ID" value="CAG8570062.1"/>
    <property type="molecule type" value="Genomic_DNA"/>
</dbReference>
<name>A0A9N9BL17_FUNMO</name>
<dbReference type="AlphaFoldDB" id="A0A9N9BL17"/>